<dbReference type="CDD" id="cd07805">
    <property type="entry name" value="ASKHA_NBD_FGGY_CvXK-like"/>
    <property type="match status" value="1"/>
</dbReference>
<dbReference type="InterPro" id="IPR050406">
    <property type="entry name" value="FGGY_Carb_Kinase"/>
</dbReference>
<dbReference type="Gene3D" id="3.30.420.40">
    <property type="match status" value="2"/>
</dbReference>
<dbReference type="GO" id="GO:0016301">
    <property type="term" value="F:kinase activity"/>
    <property type="evidence" value="ECO:0007669"/>
    <property type="project" value="UniProtKB-KW"/>
</dbReference>
<dbReference type="InterPro" id="IPR043129">
    <property type="entry name" value="ATPase_NBD"/>
</dbReference>
<dbReference type="Pfam" id="PF02782">
    <property type="entry name" value="FGGY_C"/>
    <property type="match status" value="1"/>
</dbReference>
<evidence type="ECO:0000313" key="6">
    <source>
        <dbReference type="EMBL" id="TKZ17377.1"/>
    </source>
</evidence>
<dbReference type="OrthoDB" id="9805576at2"/>
<feature type="domain" description="Carbohydrate kinase FGGY C-terminal" evidence="5">
    <location>
        <begin position="330"/>
        <end position="479"/>
    </location>
</feature>
<dbReference type="InterPro" id="IPR018484">
    <property type="entry name" value="FGGY_N"/>
</dbReference>
<evidence type="ECO:0008006" key="8">
    <source>
        <dbReference type="Google" id="ProtNLM"/>
    </source>
</evidence>
<feature type="domain" description="Carbohydrate kinase FGGY N-terminal" evidence="4">
    <location>
        <begin position="27"/>
        <end position="283"/>
    </location>
</feature>
<dbReference type="InterPro" id="IPR018485">
    <property type="entry name" value="FGGY_C"/>
</dbReference>
<gene>
    <name evidence="6" type="ORF">FAP39_14445</name>
</gene>
<evidence type="ECO:0000259" key="4">
    <source>
        <dbReference type="Pfam" id="PF00370"/>
    </source>
</evidence>
<dbReference type="Pfam" id="PF00370">
    <property type="entry name" value="FGGY_N"/>
    <property type="match status" value="1"/>
</dbReference>
<dbReference type="InterPro" id="IPR000577">
    <property type="entry name" value="Carb_kinase_FGGY"/>
</dbReference>
<dbReference type="PIRSF" id="PIRSF000538">
    <property type="entry name" value="GlpK"/>
    <property type="match status" value="1"/>
</dbReference>
<evidence type="ECO:0000313" key="7">
    <source>
        <dbReference type="Proteomes" id="UP000306575"/>
    </source>
</evidence>
<evidence type="ECO:0000259" key="5">
    <source>
        <dbReference type="Pfam" id="PF02782"/>
    </source>
</evidence>
<organism evidence="6 7">
    <name type="scientific">Shimia litoralis</name>
    <dbReference type="NCBI Taxonomy" id="420403"/>
    <lineage>
        <taxon>Bacteria</taxon>
        <taxon>Pseudomonadati</taxon>
        <taxon>Pseudomonadota</taxon>
        <taxon>Alphaproteobacteria</taxon>
        <taxon>Rhodobacterales</taxon>
        <taxon>Roseobacteraceae</taxon>
    </lineage>
</organism>
<reference evidence="6 7" key="1">
    <citation type="submission" date="2019-04" db="EMBL/GenBank/DDBJ databases">
        <title>Genome sequence of Pelagicola litoralis CL-ES2.</title>
        <authorList>
            <person name="Cao J."/>
        </authorList>
    </citation>
    <scope>NUCLEOTIDE SEQUENCE [LARGE SCALE GENOMIC DNA]</scope>
    <source>
        <strain evidence="6 7">CL-ES2</strain>
    </source>
</reference>
<protein>
    <recommendedName>
        <fullName evidence="8">Xylulose kinase</fullName>
    </recommendedName>
</protein>
<evidence type="ECO:0000256" key="3">
    <source>
        <dbReference type="ARBA" id="ARBA00022777"/>
    </source>
</evidence>
<dbReference type="AlphaFoldDB" id="A0A4U7MWV1"/>
<dbReference type="Proteomes" id="UP000306575">
    <property type="component" value="Unassembled WGS sequence"/>
</dbReference>
<evidence type="ECO:0000256" key="2">
    <source>
        <dbReference type="ARBA" id="ARBA00022679"/>
    </source>
</evidence>
<comment type="similarity">
    <text evidence="1">Belongs to the FGGY kinase family.</text>
</comment>
<evidence type="ECO:0000256" key="1">
    <source>
        <dbReference type="ARBA" id="ARBA00009156"/>
    </source>
</evidence>
<sequence length="533" mass="57082">MPACARSQARYSRSQKGISYVHTGDLVISADFGTSGVKIGVVDDTLTLLKRATATYPLDLAPGGHAEQTPDDWWAAFARGLADLRKDIPDLHDRAGAIVISSQMCGLVCVDEAGHALRPCLTWLDKRAATIGQDLIGGFPSVLGYQVGKLARWLRIANGAPAKNGMDPTAKMAWIAKHEPEIFARTRWFLDVKDWILHRATGRFTTSAESANMTWLLDSRSGRQGWSSTLTKMTNLPIEKLPEIVDADEVLGTLTPQAAAELGLNSALPVLGGTSDVTAAALGSGEVEDGALHISAATSVWISGFMPGRILNVPSSYATISSGLGYRPLLIASQENAGSAMEWAVRVSGGTTSGESLAGAFDDMGAPVPDDPYFLPWLAGERVPVDNDALRGVFHGLGLHHDARALRRAAVEGVAMNIRWSYSRVIREKAVRTDGPISMVGGVAGNAAFAQTVADTLNRPVRVGETRHAGVLGTATLAAPTMGWADTAFEAAARLRAHSSALYTPDPTRVEQLEARYQKLDKIRKDILRSYRH</sequence>
<dbReference type="SUPFAM" id="SSF53067">
    <property type="entry name" value="Actin-like ATPase domain"/>
    <property type="match status" value="2"/>
</dbReference>
<comment type="caution">
    <text evidence="6">The sequence shown here is derived from an EMBL/GenBank/DDBJ whole genome shotgun (WGS) entry which is preliminary data.</text>
</comment>
<name>A0A4U7MWV1_9RHOB</name>
<keyword evidence="3" id="KW-0418">Kinase</keyword>
<accession>A0A4U7MWV1</accession>
<dbReference type="PANTHER" id="PTHR43095">
    <property type="entry name" value="SUGAR KINASE"/>
    <property type="match status" value="1"/>
</dbReference>
<keyword evidence="7" id="KW-1185">Reference proteome</keyword>
<dbReference type="GO" id="GO:0005975">
    <property type="term" value="P:carbohydrate metabolic process"/>
    <property type="evidence" value="ECO:0007669"/>
    <property type="project" value="InterPro"/>
</dbReference>
<dbReference type="EMBL" id="SULI01000023">
    <property type="protein sequence ID" value="TKZ17377.1"/>
    <property type="molecule type" value="Genomic_DNA"/>
</dbReference>
<proteinExistence type="inferred from homology"/>
<keyword evidence="2" id="KW-0808">Transferase</keyword>